<feature type="region of interest" description="Disordered" evidence="1">
    <location>
        <begin position="418"/>
        <end position="452"/>
    </location>
</feature>
<evidence type="ECO:0000313" key="4">
    <source>
        <dbReference type="Proteomes" id="UP000682403"/>
    </source>
</evidence>
<protein>
    <submittedName>
        <fullName evidence="3">Uncharacterized protein</fullName>
    </submittedName>
</protein>
<evidence type="ECO:0000256" key="2">
    <source>
        <dbReference type="SAM" id="Phobius"/>
    </source>
</evidence>
<name>A0ABS5LJR3_9BACI</name>
<dbReference type="EMBL" id="JAGVRK010000001">
    <property type="protein sequence ID" value="MBS2970981.1"/>
    <property type="molecule type" value="Genomic_DNA"/>
</dbReference>
<comment type="caution">
    <text evidence="3">The sequence shown here is derived from an EMBL/GenBank/DDBJ whole genome shotgun (WGS) entry which is preliminary data.</text>
</comment>
<keyword evidence="2" id="KW-0812">Transmembrane</keyword>
<reference evidence="3 4" key="1">
    <citation type="submission" date="2021-04" db="EMBL/GenBank/DDBJ databases">
        <title>Metabacillus sp. strain KIGAM252 whole genome sequence.</title>
        <authorList>
            <person name="Seo M.-J."/>
            <person name="Cho E.-S."/>
            <person name="Hwang C.Y."/>
            <person name="Yoon D.J."/>
        </authorList>
    </citation>
    <scope>NUCLEOTIDE SEQUENCE [LARGE SCALE GENOMIC DNA]</scope>
    <source>
        <strain evidence="3 4">KIGAM252</strain>
    </source>
</reference>
<sequence length="562" mass="62430">MNNNDNRTGRSETAAATETVTSRQMGKFPLKWVIAGIVAFLVIGGTAAYALIFSKSPKQLYLFSELKTFQKAAEDFEDQNGELADFQEKFAEMASSTKTKVTGGVEAEGVLPPEFEMIQEIINEAAITTDVEQDPKSDKSFTKAGIAIQGENLLDMEIYQSPEQVAAKIPSIYEKYLYLNSDEYGQFMRQVDPAYAGPEKLNFQPLTIKDFELNEKEQKHLQDTYASFLNEQLKDEFFTKKDNVSYEHNGEKLSVTQVTMKLSEKETKTLITRLLDQMIKDKELHTIIANRVVKIGNTGASQMDMMDPETVKSDFVDALKDAKEGLKDAKIPKGFTSVLMVNGDELVIDRKMDLAVTDTESGSENTISIHTMDVPYDGDKKRDQEFKLDLVSDNEDEGASILLTNKISKTDDANRTERLKGKISSNDPAAEGSFDFSMKSDFSGKDPAKQTISRDFSLGSEEGLDSPLKIEGNVTQKQDVSVKDNYSNQLFEIKLNGGADMAEGSVSLKIDTKTKLKKNADIPEVNLDSEVNINNITPAQMTDIQIKAGTKLQDLMLQLGVI</sequence>
<evidence type="ECO:0000313" key="3">
    <source>
        <dbReference type="EMBL" id="MBS2970981.1"/>
    </source>
</evidence>
<dbReference type="Proteomes" id="UP000682403">
    <property type="component" value="Unassembled WGS sequence"/>
</dbReference>
<keyword evidence="4" id="KW-1185">Reference proteome</keyword>
<feature type="transmembrane region" description="Helical" evidence="2">
    <location>
        <begin position="32"/>
        <end position="52"/>
    </location>
</feature>
<dbReference type="RefSeq" id="WP_211561783.1">
    <property type="nucleotide sequence ID" value="NZ_JAGVRK010000001.1"/>
</dbReference>
<keyword evidence="2" id="KW-0472">Membrane</keyword>
<evidence type="ECO:0000256" key="1">
    <source>
        <dbReference type="SAM" id="MobiDB-lite"/>
    </source>
</evidence>
<accession>A0ABS5LJR3</accession>
<keyword evidence="2" id="KW-1133">Transmembrane helix</keyword>
<gene>
    <name evidence="3" type="ORF">J9317_19750</name>
</gene>
<organism evidence="3 4">
    <name type="scientific">Metabacillus flavus</name>
    <dbReference type="NCBI Taxonomy" id="2823519"/>
    <lineage>
        <taxon>Bacteria</taxon>
        <taxon>Bacillati</taxon>
        <taxon>Bacillota</taxon>
        <taxon>Bacilli</taxon>
        <taxon>Bacillales</taxon>
        <taxon>Bacillaceae</taxon>
        <taxon>Metabacillus</taxon>
    </lineage>
</organism>
<proteinExistence type="predicted"/>